<feature type="domain" description="Transcription regulator PadR N-terminal" evidence="1">
    <location>
        <begin position="16"/>
        <end position="82"/>
    </location>
</feature>
<dbReference type="Pfam" id="PF03551">
    <property type="entry name" value="PadR"/>
    <property type="match status" value="1"/>
</dbReference>
<dbReference type="AlphaFoldDB" id="A0A6B0GMC0"/>
<dbReference type="InterPro" id="IPR036390">
    <property type="entry name" value="WH_DNA-bd_sf"/>
</dbReference>
<accession>A0A6B0GMC0</accession>
<dbReference type="InterPro" id="IPR005149">
    <property type="entry name" value="Tscrpt_reg_PadR_N"/>
</dbReference>
<evidence type="ECO:0000313" key="2">
    <source>
        <dbReference type="EMBL" id="MWG35884.1"/>
    </source>
</evidence>
<dbReference type="Gene3D" id="1.10.10.10">
    <property type="entry name" value="Winged helix-like DNA-binding domain superfamily/Winged helix DNA-binding domain"/>
    <property type="match status" value="1"/>
</dbReference>
<dbReference type="InterPro" id="IPR036388">
    <property type="entry name" value="WH-like_DNA-bd_sf"/>
</dbReference>
<gene>
    <name evidence="2" type="ORF">GQS65_15565</name>
</gene>
<proteinExistence type="predicted"/>
<sequence length="100" mass="11534">MNQLTGFQRDLLWTVADIQPAIGQEIKRELEEEGYEVVTHGRFYPNMDELVSAGLVEKHVQVPDLRTNTYTLTDEGHRVLEERKRWEADRANPPAQVTAD</sequence>
<comment type="caution">
    <text evidence="2">The sequence shown here is derived from an EMBL/GenBank/DDBJ whole genome shotgun (WGS) entry which is preliminary data.</text>
</comment>
<organism evidence="2 3">
    <name type="scientific">Halomarina oriensis</name>
    <dbReference type="NCBI Taxonomy" id="671145"/>
    <lineage>
        <taxon>Archaea</taxon>
        <taxon>Methanobacteriati</taxon>
        <taxon>Methanobacteriota</taxon>
        <taxon>Stenosarchaea group</taxon>
        <taxon>Halobacteria</taxon>
        <taxon>Halobacteriales</taxon>
        <taxon>Natronomonadaceae</taxon>
        <taxon>Halomarina</taxon>
    </lineage>
</organism>
<dbReference type="Proteomes" id="UP000451471">
    <property type="component" value="Unassembled WGS sequence"/>
</dbReference>
<keyword evidence="3" id="KW-1185">Reference proteome</keyword>
<evidence type="ECO:0000259" key="1">
    <source>
        <dbReference type="Pfam" id="PF03551"/>
    </source>
</evidence>
<evidence type="ECO:0000313" key="3">
    <source>
        <dbReference type="Proteomes" id="UP000451471"/>
    </source>
</evidence>
<protein>
    <submittedName>
        <fullName evidence="2">PadR family transcriptional regulator</fullName>
    </submittedName>
</protein>
<dbReference type="SUPFAM" id="SSF46785">
    <property type="entry name" value="Winged helix' DNA-binding domain"/>
    <property type="match status" value="1"/>
</dbReference>
<name>A0A6B0GMC0_9EURY</name>
<reference evidence="2 3" key="1">
    <citation type="submission" date="2019-12" db="EMBL/GenBank/DDBJ databases">
        <title>Halocatena pleomorpha gen. nov. sp. nov., an extremely halophilic archaeon of family Halobacteriaceae isolated from saltpan soil.</title>
        <authorList>
            <person name="Pal Y."/>
            <person name="Verma A."/>
            <person name="Krishnamurthi S."/>
            <person name="Kumar P."/>
        </authorList>
    </citation>
    <scope>NUCLEOTIDE SEQUENCE [LARGE SCALE GENOMIC DNA]</scope>
    <source>
        <strain evidence="2 3">JCM 16495</strain>
    </source>
</reference>
<dbReference type="EMBL" id="WSZK01000028">
    <property type="protein sequence ID" value="MWG35884.1"/>
    <property type="molecule type" value="Genomic_DNA"/>
</dbReference>